<dbReference type="AlphaFoldDB" id="A0A379M4R3"/>
<accession>A0A379M4R3</accession>
<protein>
    <submittedName>
        <fullName evidence="3">Uncharacterized protein</fullName>
    </submittedName>
</protein>
<evidence type="ECO:0000256" key="2">
    <source>
        <dbReference type="SAM" id="Phobius"/>
    </source>
</evidence>
<organism evidence="3 4">
    <name type="scientific">Rhodococcus gordoniae</name>
    <dbReference type="NCBI Taxonomy" id="223392"/>
    <lineage>
        <taxon>Bacteria</taxon>
        <taxon>Bacillati</taxon>
        <taxon>Actinomycetota</taxon>
        <taxon>Actinomycetes</taxon>
        <taxon>Mycobacteriales</taxon>
        <taxon>Nocardiaceae</taxon>
        <taxon>Rhodococcus</taxon>
    </lineage>
</organism>
<proteinExistence type="predicted"/>
<dbReference type="Proteomes" id="UP000254569">
    <property type="component" value="Unassembled WGS sequence"/>
</dbReference>
<gene>
    <name evidence="3" type="ORF">NCTC13296_03274</name>
</gene>
<feature type="transmembrane region" description="Helical" evidence="2">
    <location>
        <begin position="12"/>
        <end position="33"/>
    </location>
</feature>
<keyword evidence="2" id="KW-0812">Transmembrane</keyword>
<keyword evidence="4" id="KW-1185">Reference proteome</keyword>
<keyword evidence="2" id="KW-1133">Transmembrane helix</keyword>
<sequence length="103" mass="11580">MSLPRSFRCLLPGMQALAVVLFPVLLMLFALSMERVEARLSRLSVREQEVEEFLDKADHADVAALAREGFPGALARFQRRRRRGPSVDGSDDSDGHLRTRRAS</sequence>
<evidence type="ECO:0000313" key="3">
    <source>
        <dbReference type="EMBL" id="SUE16395.1"/>
    </source>
</evidence>
<dbReference type="EMBL" id="UGVI01000001">
    <property type="protein sequence ID" value="SUE16395.1"/>
    <property type="molecule type" value="Genomic_DNA"/>
</dbReference>
<name>A0A379M4R3_9NOCA</name>
<feature type="region of interest" description="Disordered" evidence="1">
    <location>
        <begin position="76"/>
        <end position="103"/>
    </location>
</feature>
<evidence type="ECO:0000313" key="4">
    <source>
        <dbReference type="Proteomes" id="UP000254569"/>
    </source>
</evidence>
<evidence type="ECO:0000256" key="1">
    <source>
        <dbReference type="SAM" id="MobiDB-lite"/>
    </source>
</evidence>
<keyword evidence="2" id="KW-0472">Membrane</keyword>
<reference evidence="3 4" key="1">
    <citation type="submission" date="2018-06" db="EMBL/GenBank/DDBJ databases">
        <authorList>
            <consortium name="Pathogen Informatics"/>
            <person name="Doyle S."/>
        </authorList>
    </citation>
    <scope>NUCLEOTIDE SEQUENCE [LARGE SCALE GENOMIC DNA]</scope>
    <source>
        <strain evidence="3 4">NCTC13296</strain>
    </source>
</reference>